<reference evidence="2" key="2">
    <citation type="journal article" date="2008" name="Nucleic Acids Res.">
        <title>The rice annotation project database (RAP-DB): 2008 update.</title>
        <authorList>
            <consortium name="The rice annotation project (RAP)"/>
        </authorList>
    </citation>
    <scope>GENOME REANNOTATION</scope>
    <source>
        <strain evidence="2">cv. Nipponbare</strain>
    </source>
</reference>
<dbReference type="KEGG" id="dosa:Os06g0184833"/>
<protein>
    <submittedName>
        <fullName evidence="1">Os06g0184833 protein</fullName>
    </submittedName>
</protein>
<dbReference type="Proteomes" id="UP000000763">
    <property type="component" value="Chromosome 6"/>
</dbReference>
<dbReference type="AlphaFoldDB" id="C7J3D6"/>
<evidence type="ECO:0000313" key="2">
    <source>
        <dbReference type="Proteomes" id="UP000000763"/>
    </source>
</evidence>
<proteinExistence type="predicted"/>
<dbReference type="EMBL" id="AP008212">
    <property type="protein sequence ID" value="BAH93368.1"/>
    <property type="molecule type" value="Genomic_DNA"/>
</dbReference>
<organism evidence="1 2">
    <name type="scientific">Oryza sativa subsp. japonica</name>
    <name type="common">Rice</name>
    <dbReference type="NCBI Taxonomy" id="39947"/>
    <lineage>
        <taxon>Eukaryota</taxon>
        <taxon>Viridiplantae</taxon>
        <taxon>Streptophyta</taxon>
        <taxon>Embryophyta</taxon>
        <taxon>Tracheophyta</taxon>
        <taxon>Spermatophyta</taxon>
        <taxon>Magnoliopsida</taxon>
        <taxon>Liliopsida</taxon>
        <taxon>Poales</taxon>
        <taxon>Poaceae</taxon>
        <taxon>BOP clade</taxon>
        <taxon>Oryzoideae</taxon>
        <taxon>Oryzeae</taxon>
        <taxon>Oryzinae</taxon>
        <taxon>Oryza</taxon>
        <taxon>Oryza sativa</taxon>
    </lineage>
</organism>
<accession>C7J3D6</accession>
<evidence type="ECO:0000313" key="1">
    <source>
        <dbReference type="EMBL" id="BAH93368.1"/>
    </source>
</evidence>
<reference evidence="1 2" key="1">
    <citation type="journal article" date="2005" name="Nature">
        <title>The map-based sequence of the rice genome.</title>
        <authorList>
            <consortium name="International rice genome sequencing project (IRGSP)"/>
            <person name="Matsumoto T."/>
            <person name="Wu J."/>
            <person name="Kanamori H."/>
            <person name="Katayose Y."/>
            <person name="Fujisawa M."/>
            <person name="Namiki N."/>
            <person name="Mizuno H."/>
            <person name="Yamamoto K."/>
            <person name="Antonio B.A."/>
            <person name="Baba T."/>
            <person name="Sakata K."/>
            <person name="Nagamura Y."/>
            <person name="Aoki H."/>
            <person name="Arikawa K."/>
            <person name="Arita K."/>
            <person name="Bito T."/>
            <person name="Chiden Y."/>
            <person name="Fujitsuka N."/>
            <person name="Fukunaka R."/>
            <person name="Hamada M."/>
            <person name="Harada C."/>
            <person name="Hayashi A."/>
            <person name="Hijishita S."/>
            <person name="Honda M."/>
            <person name="Hosokawa S."/>
            <person name="Ichikawa Y."/>
            <person name="Idonuma A."/>
            <person name="Iijima M."/>
            <person name="Ikeda M."/>
            <person name="Ikeno M."/>
            <person name="Ito K."/>
            <person name="Ito S."/>
            <person name="Ito T."/>
            <person name="Ito Y."/>
            <person name="Ito Y."/>
            <person name="Iwabuchi A."/>
            <person name="Kamiya K."/>
            <person name="Karasawa W."/>
            <person name="Kurita K."/>
            <person name="Katagiri S."/>
            <person name="Kikuta A."/>
            <person name="Kobayashi H."/>
            <person name="Kobayashi N."/>
            <person name="Machita K."/>
            <person name="Maehara T."/>
            <person name="Masukawa M."/>
            <person name="Mizubayashi T."/>
            <person name="Mukai Y."/>
            <person name="Nagasaki H."/>
            <person name="Nagata Y."/>
            <person name="Naito S."/>
            <person name="Nakashima M."/>
            <person name="Nakama Y."/>
            <person name="Nakamichi Y."/>
            <person name="Nakamura M."/>
            <person name="Meguro A."/>
            <person name="Negishi M."/>
            <person name="Ohta I."/>
            <person name="Ohta T."/>
            <person name="Okamoto M."/>
            <person name="Ono N."/>
            <person name="Saji S."/>
            <person name="Sakaguchi M."/>
            <person name="Sakai K."/>
            <person name="Shibata M."/>
            <person name="Shimokawa T."/>
            <person name="Song J."/>
            <person name="Takazaki Y."/>
            <person name="Terasawa K."/>
            <person name="Tsugane M."/>
            <person name="Tsuji K."/>
            <person name="Ueda S."/>
            <person name="Waki K."/>
            <person name="Yamagata H."/>
            <person name="Yamamoto M."/>
            <person name="Yamamoto S."/>
            <person name="Yamane H."/>
            <person name="Yoshiki S."/>
            <person name="Yoshihara R."/>
            <person name="Yukawa K."/>
            <person name="Zhong H."/>
            <person name="Yano M."/>
            <person name="Yuan Q."/>
            <person name="Ouyang S."/>
            <person name="Liu J."/>
            <person name="Jones K.M."/>
            <person name="Gansberger K."/>
            <person name="Moffat K."/>
            <person name="Hill J."/>
            <person name="Bera J."/>
            <person name="Fadrosh D."/>
            <person name="Jin S."/>
            <person name="Johri S."/>
            <person name="Kim M."/>
            <person name="Overton L."/>
            <person name="Reardon M."/>
            <person name="Tsitrin T."/>
            <person name="Vuong H."/>
            <person name="Weaver B."/>
            <person name="Ciecko A."/>
            <person name="Tallon L."/>
            <person name="Jackson J."/>
            <person name="Pai G."/>
            <person name="Aken S.V."/>
            <person name="Utterback T."/>
            <person name="Reidmuller S."/>
            <person name="Feldblyum T."/>
            <person name="Hsiao J."/>
            <person name="Zismann V."/>
            <person name="Iobst S."/>
            <person name="de Vazeille A.R."/>
            <person name="Buell C.R."/>
            <person name="Ying K."/>
            <person name="Li Y."/>
            <person name="Lu T."/>
            <person name="Huang Y."/>
            <person name="Zhao Q."/>
            <person name="Feng Q."/>
            <person name="Zhang L."/>
            <person name="Zhu J."/>
            <person name="Weng Q."/>
            <person name="Mu J."/>
            <person name="Lu Y."/>
            <person name="Fan D."/>
            <person name="Liu Y."/>
            <person name="Guan J."/>
            <person name="Zhang Y."/>
            <person name="Yu S."/>
            <person name="Liu X."/>
            <person name="Zhang Y."/>
            <person name="Hong G."/>
            <person name="Han B."/>
            <person name="Choisne N."/>
            <person name="Demange N."/>
            <person name="Orjeda G."/>
            <person name="Samain S."/>
            <person name="Cattolico L."/>
            <person name="Pelletier E."/>
            <person name="Couloux A."/>
            <person name="Segurens B."/>
            <person name="Wincker P."/>
            <person name="D'Hont A."/>
            <person name="Scarpelli C."/>
            <person name="Weissenbach J."/>
            <person name="Salanoubat M."/>
            <person name="Quetier F."/>
            <person name="Yu Y."/>
            <person name="Kim H.R."/>
            <person name="Rambo T."/>
            <person name="Currie J."/>
            <person name="Collura K."/>
            <person name="Luo M."/>
            <person name="Yang T."/>
            <person name="Ammiraju J.S.S."/>
            <person name="Engler F."/>
            <person name="Soderlund C."/>
            <person name="Wing R.A."/>
            <person name="Palmer L.E."/>
            <person name="de la Bastide M."/>
            <person name="Spiegel L."/>
            <person name="Nascimento L."/>
            <person name="Zutavern T."/>
            <person name="O'Shaughnessy A."/>
            <person name="Dike S."/>
            <person name="Dedhia N."/>
            <person name="Preston R."/>
            <person name="Balija V."/>
            <person name="McCombie W.R."/>
            <person name="Chow T."/>
            <person name="Chen H."/>
            <person name="Chung M."/>
            <person name="Chen C."/>
            <person name="Shaw J."/>
            <person name="Wu H."/>
            <person name="Hsiao K."/>
            <person name="Chao Y."/>
            <person name="Chu M."/>
            <person name="Cheng C."/>
            <person name="Hour A."/>
            <person name="Lee P."/>
            <person name="Lin S."/>
            <person name="Lin Y."/>
            <person name="Liou J."/>
            <person name="Liu S."/>
            <person name="Hsing Y."/>
            <person name="Raghuvanshi S."/>
            <person name="Mohanty A."/>
            <person name="Bharti A.K."/>
            <person name="Gaur A."/>
            <person name="Gupta V."/>
            <person name="Kumar D."/>
            <person name="Ravi V."/>
            <person name="Vij S."/>
            <person name="Kapur A."/>
            <person name="Khurana P."/>
            <person name="Khurana P."/>
            <person name="Khurana J.P."/>
            <person name="Tyagi A.K."/>
            <person name="Gaikwad K."/>
            <person name="Singh A."/>
            <person name="Dalal V."/>
            <person name="Srivastava S."/>
            <person name="Dixit A."/>
            <person name="Pal A.K."/>
            <person name="Ghazi I.A."/>
            <person name="Yadav M."/>
            <person name="Pandit A."/>
            <person name="Bhargava A."/>
            <person name="Sureshbabu K."/>
            <person name="Batra K."/>
            <person name="Sharma T.R."/>
            <person name="Mohapatra T."/>
            <person name="Singh N.K."/>
            <person name="Messing J."/>
            <person name="Nelson A.B."/>
            <person name="Fuks G."/>
            <person name="Kavchok S."/>
            <person name="Keizer G."/>
            <person name="Linton E."/>
            <person name="Llaca V."/>
            <person name="Song R."/>
            <person name="Tanyolac B."/>
            <person name="Young S."/>
            <person name="Ho-Il K."/>
            <person name="Hahn J.H."/>
            <person name="Sangsakoo G."/>
            <person name="Vanavichit A."/>
            <person name="de Mattos Luiz.A.T."/>
            <person name="Zimmer P.D."/>
            <person name="Malone G."/>
            <person name="Dellagostin O."/>
            <person name="de Oliveira A.C."/>
            <person name="Bevan M."/>
            <person name="Bancroft I."/>
            <person name="Minx P."/>
            <person name="Cordum H."/>
            <person name="Wilson R."/>
            <person name="Cheng Z."/>
            <person name="Jin W."/>
            <person name="Jiang J."/>
            <person name="Leong S.A."/>
            <person name="Iwama H."/>
            <person name="Gojobori T."/>
            <person name="Itoh T."/>
            <person name="Niimura Y."/>
            <person name="Fujii Y."/>
            <person name="Habara T."/>
            <person name="Sakai H."/>
            <person name="Sato Y."/>
            <person name="Wilson G."/>
            <person name="Kumar K."/>
            <person name="McCouch S."/>
            <person name="Juretic N."/>
            <person name="Hoen D."/>
            <person name="Wright S."/>
            <person name="Bruskiewich R."/>
            <person name="Bureau T."/>
            <person name="Miyao A."/>
            <person name="Hirochika H."/>
            <person name="Nishikawa T."/>
            <person name="Kadowaki K."/>
            <person name="Sugiura M."/>
            <person name="Burr B."/>
            <person name="Sasaki T."/>
        </authorList>
    </citation>
    <scope>NUCLEOTIDE SEQUENCE [LARGE SCALE GENOMIC DNA]</scope>
    <source>
        <strain evidence="2">cv. Nipponbare</strain>
    </source>
</reference>
<sequence>MVYTAHKQLEDFSNPLALNQPYPHLLVQIGVNQLIPE</sequence>
<name>C7J3D6_ORYSJ</name>
<gene>
    <name evidence="1" type="ordered locus">Os06g0184833</name>
</gene>